<dbReference type="PANTHER" id="PTHR24148:SF73">
    <property type="entry name" value="HET DOMAIN PROTEIN (AFU_ORTHOLOGUE AFUA_8G01020)"/>
    <property type="match status" value="1"/>
</dbReference>
<gene>
    <name evidence="2" type="ORF">B0T24DRAFT_669063</name>
</gene>
<dbReference type="Proteomes" id="UP001287356">
    <property type="component" value="Unassembled WGS sequence"/>
</dbReference>
<dbReference type="PANTHER" id="PTHR24148">
    <property type="entry name" value="ANKYRIN REPEAT DOMAIN-CONTAINING PROTEIN 39 HOMOLOG-RELATED"/>
    <property type="match status" value="1"/>
</dbReference>
<sequence>MALASVFDSDYQYLPLGLGGDPTIRLLSLLPDKFDDELRVRISTQKQRDDLDYEALSYAWGPEHDWASSRIRVHDSQRPWQRRVLKISSALETALRHLRREDATRTLWIDAICINQADLQERGHQVRLMGDIYRRASRVVAWLGPLTDSSKHALEFLKLVIDVPSNSLDGKSHWLDEGVPFPFNDMPLEYAAFRELVGRPWFERLWIRQEIILGSPASVVQCGTDEISWR</sequence>
<reference evidence="2" key="2">
    <citation type="submission" date="2023-06" db="EMBL/GenBank/DDBJ databases">
        <authorList>
            <consortium name="Lawrence Berkeley National Laboratory"/>
            <person name="Haridas S."/>
            <person name="Hensen N."/>
            <person name="Bonometti L."/>
            <person name="Westerberg I."/>
            <person name="Brannstrom I.O."/>
            <person name="Guillou S."/>
            <person name="Cros-Aarteil S."/>
            <person name="Calhoun S."/>
            <person name="Kuo A."/>
            <person name="Mondo S."/>
            <person name="Pangilinan J."/>
            <person name="Riley R."/>
            <person name="Labutti K."/>
            <person name="Andreopoulos B."/>
            <person name="Lipzen A."/>
            <person name="Chen C."/>
            <person name="Yanf M."/>
            <person name="Daum C."/>
            <person name="Ng V."/>
            <person name="Clum A."/>
            <person name="Steindorff A."/>
            <person name="Ohm R."/>
            <person name="Martin F."/>
            <person name="Silar P."/>
            <person name="Natvig D."/>
            <person name="Lalanne C."/>
            <person name="Gautier V."/>
            <person name="Ament-Velasquez S.L."/>
            <person name="Kruys A."/>
            <person name="Hutchinson M.I."/>
            <person name="Powell A.J."/>
            <person name="Barry K."/>
            <person name="Miller A.N."/>
            <person name="Grigoriev I.V."/>
            <person name="Debuchy R."/>
            <person name="Gladieux P."/>
            <person name="Thoren M.H."/>
            <person name="Johannesson H."/>
        </authorList>
    </citation>
    <scope>NUCLEOTIDE SEQUENCE</scope>
    <source>
        <strain evidence="2">CBS 958.72</strain>
    </source>
</reference>
<dbReference type="InterPro" id="IPR010730">
    <property type="entry name" value="HET"/>
</dbReference>
<comment type="caution">
    <text evidence="2">The sequence shown here is derived from an EMBL/GenBank/DDBJ whole genome shotgun (WGS) entry which is preliminary data.</text>
</comment>
<evidence type="ECO:0000313" key="3">
    <source>
        <dbReference type="Proteomes" id="UP001287356"/>
    </source>
</evidence>
<dbReference type="Pfam" id="PF06985">
    <property type="entry name" value="HET"/>
    <property type="match status" value="1"/>
</dbReference>
<proteinExistence type="predicted"/>
<accession>A0AAE0K452</accession>
<dbReference type="AlphaFoldDB" id="A0AAE0K452"/>
<feature type="domain" description="Heterokaryon incompatibility" evidence="1">
    <location>
        <begin position="53"/>
        <end position="210"/>
    </location>
</feature>
<evidence type="ECO:0000259" key="1">
    <source>
        <dbReference type="Pfam" id="PF06985"/>
    </source>
</evidence>
<organism evidence="2 3">
    <name type="scientific">Lasiosphaeria ovina</name>
    <dbReference type="NCBI Taxonomy" id="92902"/>
    <lineage>
        <taxon>Eukaryota</taxon>
        <taxon>Fungi</taxon>
        <taxon>Dikarya</taxon>
        <taxon>Ascomycota</taxon>
        <taxon>Pezizomycotina</taxon>
        <taxon>Sordariomycetes</taxon>
        <taxon>Sordariomycetidae</taxon>
        <taxon>Sordariales</taxon>
        <taxon>Lasiosphaeriaceae</taxon>
        <taxon>Lasiosphaeria</taxon>
    </lineage>
</organism>
<dbReference type="EMBL" id="JAULSN010000006">
    <property type="protein sequence ID" value="KAK3369681.1"/>
    <property type="molecule type" value="Genomic_DNA"/>
</dbReference>
<dbReference type="InterPro" id="IPR052895">
    <property type="entry name" value="HetReg/Transcr_Mod"/>
</dbReference>
<reference evidence="2" key="1">
    <citation type="journal article" date="2023" name="Mol. Phylogenet. Evol.">
        <title>Genome-scale phylogeny and comparative genomics of the fungal order Sordariales.</title>
        <authorList>
            <person name="Hensen N."/>
            <person name="Bonometti L."/>
            <person name="Westerberg I."/>
            <person name="Brannstrom I.O."/>
            <person name="Guillou S."/>
            <person name="Cros-Aarteil S."/>
            <person name="Calhoun S."/>
            <person name="Haridas S."/>
            <person name="Kuo A."/>
            <person name="Mondo S."/>
            <person name="Pangilinan J."/>
            <person name="Riley R."/>
            <person name="LaButti K."/>
            <person name="Andreopoulos B."/>
            <person name="Lipzen A."/>
            <person name="Chen C."/>
            <person name="Yan M."/>
            <person name="Daum C."/>
            <person name="Ng V."/>
            <person name="Clum A."/>
            <person name="Steindorff A."/>
            <person name="Ohm R.A."/>
            <person name="Martin F."/>
            <person name="Silar P."/>
            <person name="Natvig D.O."/>
            <person name="Lalanne C."/>
            <person name="Gautier V."/>
            <person name="Ament-Velasquez S.L."/>
            <person name="Kruys A."/>
            <person name="Hutchinson M.I."/>
            <person name="Powell A.J."/>
            <person name="Barry K."/>
            <person name="Miller A.N."/>
            <person name="Grigoriev I.V."/>
            <person name="Debuchy R."/>
            <person name="Gladieux P."/>
            <person name="Hiltunen Thoren M."/>
            <person name="Johannesson H."/>
        </authorList>
    </citation>
    <scope>NUCLEOTIDE SEQUENCE</scope>
    <source>
        <strain evidence="2">CBS 958.72</strain>
    </source>
</reference>
<evidence type="ECO:0000313" key="2">
    <source>
        <dbReference type="EMBL" id="KAK3369681.1"/>
    </source>
</evidence>
<keyword evidence="3" id="KW-1185">Reference proteome</keyword>
<name>A0AAE0K452_9PEZI</name>
<protein>
    <submittedName>
        <fullName evidence="2">Heterokaryon incompatibility protein-domain-containing protein</fullName>
    </submittedName>
</protein>